<organism evidence="3 4">
    <name type="scientific">Dovyalis caffra</name>
    <dbReference type="NCBI Taxonomy" id="77055"/>
    <lineage>
        <taxon>Eukaryota</taxon>
        <taxon>Viridiplantae</taxon>
        <taxon>Streptophyta</taxon>
        <taxon>Embryophyta</taxon>
        <taxon>Tracheophyta</taxon>
        <taxon>Spermatophyta</taxon>
        <taxon>Magnoliopsida</taxon>
        <taxon>eudicotyledons</taxon>
        <taxon>Gunneridae</taxon>
        <taxon>Pentapetalae</taxon>
        <taxon>rosids</taxon>
        <taxon>fabids</taxon>
        <taxon>Malpighiales</taxon>
        <taxon>Salicaceae</taxon>
        <taxon>Flacourtieae</taxon>
        <taxon>Dovyalis</taxon>
    </lineage>
</organism>
<dbReference type="SUPFAM" id="SSF46565">
    <property type="entry name" value="Chaperone J-domain"/>
    <property type="match status" value="1"/>
</dbReference>
<keyword evidence="1" id="KW-0175">Coiled coil</keyword>
<gene>
    <name evidence="3" type="ORF">DCAF_LOCUS19019</name>
</gene>
<dbReference type="AlphaFoldDB" id="A0AAV1S7Y1"/>
<feature type="compositionally biased region" description="Acidic residues" evidence="2">
    <location>
        <begin position="138"/>
        <end position="156"/>
    </location>
</feature>
<accession>A0AAV1S7Y1</accession>
<keyword evidence="4" id="KW-1185">Reference proteome</keyword>
<protein>
    <recommendedName>
        <fullName evidence="5">J domain-containing protein</fullName>
    </recommendedName>
</protein>
<feature type="compositionally biased region" description="Basic and acidic residues" evidence="2">
    <location>
        <begin position="244"/>
        <end position="272"/>
    </location>
</feature>
<feature type="compositionally biased region" description="Basic and acidic residues" evidence="2">
    <location>
        <begin position="205"/>
        <end position="229"/>
    </location>
</feature>
<dbReference type="EMBL" id="CAWUPB010001173">
    <property type="protein sequence ID" value="CAK7346343.1"/>
    <property type="molecule type" value="Genomic_DNA"/>
</dbReference>
<dbReference type="GO" id="GO:0072318">
    <property type="term" value="P:clathrin coat disassembly"/>
    <property type="evidence" value="ECO:0007669"/>
    <property type="project" value="TreeGrafter"/>
</dbReference>
<evidence type="ECO:0000256" key="2">
    <source>
        <dbReference type="SAM" id="MobiDB-lite"/>
    </source>
</evidence>
<dbReference type="FunFam" id="1.10.287.110:FF:000009">
    <property type="entry name" value="Auxilin-related protein 1"/>
    <property type="match status" value="1"/>
</dbReference>
<reference evidence="3 4" key="1">
    <citation type="submission" date="2024-01" db="EMBL/GenBank/DDBJ databases">
        <authorList>
            <person name="Waweru B."/>
        </authorList>
    </citation>
    <scope>NUCLEOTIDE SEQUENCE [LARGE SCALE GENOMIC DNA]</scope>
</reference>
<feature type="compositionally biased region" description="Basic and acidic residues" evidence="2">
    <location>
        <begin position="306"/>
        <end position="322"/>
    </location>
</feature>
<comment type="caution">
    <text evidence="3">The sequence shown here is derived from an EMBL/GenBank/DDBJ whole genome shotgun (WGS) entry which is preliminary data.</text>
</comment>
<evidence type="ECO:0000256" key="1">
    <source>
        <dbReference type="ARBA" id="ARBA00023054"/>
    </source>
</evidence>
<feature type="compositionally biased region" description="Basic and acidic residues" evidence="2">
    <location>
        <begin position="393"/>
        <end position="404"/>
    </location>
</feature>
<evidence type="ECO:0000313" key="4">
    <source>
        <dbReference type="Proteomes" id="UP001314170"/>
    </source>
</evidence>
<feature type="region of interest" description="Disordered" evidence="2">
    <location>
        <begin position="130"/>
        <end position="189"/>
    </location>
</feature>
<dbReference type="GO" id="GO:0072583">
    <property type="term" value="P:clathrin-dependent endocytosis"/>
    <property type="evidence" value="ECO:0007669"/>
    <property type="project" value="TreeGrafter"/>
</dbReference>
<sequence length="633" mass="71246">MAKDANEQDENENLGGIDNALGRKINFAVGDIKAEVLTAKENKRIVEVTEFSPLSQATEESKAVEDANSLEEQNCEIAGFAQGFTGLDRIKKQTADVTGALRIGENGIYFGENNINFENKQNEHPVTEYKSMSNQEKCDEEATDELDDNDDVDICEPEVGTNNEESEKSSISSHNERWSSDETESLHDPECCVEEAACELGENNDDIKESEVTANHEKGDETESLHDPECCVEEAACELGENNDDIKESEVTVNHEKDENSFESSQEDRWVDSDTDTEAIQQPCKFEEQGKTTDISVEEELSQSTSKKEENHHNNVAMEEKEAEDYLLREVEVEKEHFRKKEVKEREIEREKERIVVERAIREARERAFAEARERAERTAVERAAAEAHQRLKAGVRERLEKAPPEPNNKLAAEKASMEAKLKAERAAVERATAEARQRALDKALTEKAASKTRNQAEKSAAERFSSVSKANGMNSRDKQYNEPEGVNGGNGESAQSKATMERHQRTAERAAKALAEKNMRDLLAQKEQAERNRLAETLDADVKRWSSGKERNLRALLSTLQYILGPDSGWQPIPLTDLVSSTGVKKAYRKATLFVHPDKLQQRGASIQQKYTCEKVFDLLKDAWNKFGAEER</sequence>
<feature type="compositionally biased region" description="Basic and acidic residues" evidence="2">
    <location>
        <begin position="174"/>
        <end position="189"/>
    </location>
</feature>
<evidence type="ECO:0000313" key="3">
    <source>
        <dbReference type="EMBL" id="CAK7346343.1"/>
    </source>
</evidence>
<dbReference type="GO" id="GO:0030276">
    <property type="term" value="F:clathrin binding"/>
    <property type="evidence" value="ECO:0007669"/>
    <property type="project" value="TreeGrafter"/>
</dbReference>
<feature type="compositionally biased region" description="Basic and acidic residues" evidence="2">
    <location>
        <begin position="412"/>
        <end position="462"/>
    </location>
</feature>
<evidence type="ECO:0008006" key="5">
    <source>
        <dbReference type="Google" id="ProtNLM"/>
    </source>
</evidence>
<feature type="compositionally biased region" description="Basic and acidic residues" evidence="2">
    <location>
        <begin position="500"/>
        <end position="511"/>
    </location>
</feature>
<dbReference type="InterPro" id="IPR036869">
    <property type="entry name" value="J_dom_sf"/>
</dbReference>
<feature type="region of interest" description="Disordered" evidence="2">
    <location>
        <begin position="202"/>
        <end position="322"/>
    </location>
</feature>
<feature type="compositionally biased region" description="Polar residues" evidence="2">
    <location>
        <begin position="466"/>
        <end position="475"/>
    </location>
</feature>
<dbReference type="Gene3D" id="1.10.287.110">
    <property type="entry name" value="DnaJ domain"/>
    <property type="match status" value="1"/>
</dbReference>
<feature type="region of interest" description="Disordered" evidence="2">
    <location>
        <begin position="393"/>
        <end position="511"/>
    </location>
</feature>
<dbReference type="Proteomes" id="UP001314170">
    <property type="component" value="Unassembled WGS sequence"/>
</dbReference>
<dbReference type="PANTHER" id="PTHR23172">
    <property type="entry name" value="AUXILIN/CYCLIN G-ASSOCIATED KINASE-RELATED"/>
    <property type="match status" value="1"/>
</dbReference>
<name>A0AAV1S7Y1_9ROSI</name>
<proteinExistence type="predicted"/>
<dbReference type="GO" id="GO:0005737">
    <property type="term" value="C:cytoplasm"/>
    <property type="evidence" value="ECO:0007669"/>
    <property type="project" value="TreeGrafter"/>
</dbReference>
<dbReference type="GO" id="GO:0031982">
    <property type="term" value="C:vesicle"/>
    <property type="evidence" value="ECO:0007669"/>
    <property type="project" value="TreeGrafter"/>
</dbReference>
<dbReference type="PANTHER" id="PTHR23172:SF91">
    <property type="entry name" value="J DOMAIN-CONTAINING PROTEIN"/>
    <property type="match status" value="1"/>
</dbReference>